<evidence type="ECO:0000313" key="4">
    <source>
        <dbReference type="Proteomes" id="UP001438707"/>
    </source>
</evidence>
<protein>
    <recommendedName>
        <fullName evidence="2">Amidase domain-containing protein</fullName>
    </recommendedName>
</protein>
<feature type="chain" id="PRO_5043385299" description="Amidase domain-containing protein" evidence="1">
    <location>
        <begin position="28"/>
        <end position="603"/>
    </location>
</feature>
<feature type="domain" description="Amidase" evidence="2">
    <location>
        <begin position="57"/>
        <end position="488"/>
    </location>
</feature>
<dbReference type="SUPFAM" id="SSF75304">
    <property type="entry name" value="Amidase signature (AS) enzymes"/>
    <property type="match status" value="1"/>
</dbReference>
<organism evidence="3 4">
    <name type="scientific">Apatococcus lobatus</name>
    <dbReference type="NCBI Taxonomy" id="904363"/>
    <lineage>
        <taxon>Eukaryota</taxon>
        <taxon>Viridiplantae</taxon>
        <taxon>Chlorophyta</taxon>
        <taxon>core chlorophytes</taxon>
        <taxon>Trebouxiophyceae</taxon>
        <taxon>Chlorellales</taxon>
        <taxon>Chlorellaceae</taxon>
        <taxon>Apatococcus</taxon>
    </lineage>
</organism>
<accession>A0AAW1RWE2</accession>
<dbReference type="InterPro" id="IPR000120">
    <property type="entry name" value="Amidase"/>
</dbReference>
<name>A0AAW1RWE2_9CHLO</name>
<dbReference type="InterPro" id="IPR023631">
    <property type="entry name" value="Amidase_dom"/>
</dbReference>
<evidence type="ECO:0000256" key="1">
    <source>
        <dbReference type="SAM" id="SignalP"/>
    </source>
</evidence>
<dbReference type="Pfam" id="PF01425">
    <property type="entry name" value="Amidase"/>
    <property type="match status" value="1"/>
</dbReference>
<reference evidence="3 4" key="1">
    <citation type="journal article" date="2024" name="Nat. Commun.">
        <title>Phylogenomics reveals the evolutionary origins of lichenization in chlorophyte algae.</title>
        <authorList>
            <person name="Puginier C."/>
            <person name="Libourel C."/>
            <person name="Otte J."/>
            <person name="Skaloud P."/>
            <person name="Haon M."/>
            <person name="Grisel S."/>
            <person name="Petersen M."/>
            <person name="Berrin J.G."/>
            <person name="Delaux P.M."/>
            <person name="Dal Grande F."/>
            <person name="Keller J."/>
        </authorList>
    </citation>
    <scope>NUCLEOTIDE SEQUENCE [LARGE SCALE GENOMIC DNA]</scope>
    <source>
        <strain evidence="3 4">SAG 2145</strain>
    </source>
</reference>
<dbReference type="Proteomes" id="UP001438707">
    <property type="component" value="Unassembled WGS sequence"/>
</dbReference>
<dbReference type="AlphaFoldDB" id="A0AAW1RWE2"/>
<feature type="signal peptide" evidence="1">
    <location>
        <begin position="1"/>
        <end position="27"/>
    </location>
</feature>
<comment type="caution">
    <text evidence="3">The sequence shown here is derived from an EMBL/GenBank/DDBJ whole genome shotgun (WGS) entry which is preliminary data.</text>
</comment>
<dbReference type="PANTHER" id="PTHR11895">
    <property type="entry name" value="TRANSAMIDASE"/>
    <property type="match status" value="1"/>
</dbReference>
<gene>
    <name evidence="3" type="ORF">WJX74_010657</name>
</gene>
<dbReference type="GO" id="GO:0003824">
    <property type="term" value="F:catalytic activity"/>
    <property type="evidence" value="ECO:0007669"/>
    <property type="project" value="InterPro"/>
</dbReference>
<proteinExistence type="predicted"/>
<dbReference type="PANTHER" id="PTHR11895:SF151">
    <property type="entry name" value="GLUTAMYL-TRNA(GLN) AMIDOTRANSFERASE SUBUNIT A"/>
    <property type="match status" value="1"/>
</dbReference>
<dbReference type="EMBL" id="JALJOS010000006">
    <property type="protein sequence ID" value="KAK9838054.1"/>
    <property type="molecule type" value="Genomic_DNA"/>
</dbReference>
<keyword evidence="1" id="KW-0732">Signal</keyword>
<dbReference type="Gene3D" id="3.90.1300.10">
    <property type="entry name" value="Amidase signature (AS) domain"/>
    <property type="match status" value="1"/>
</dbReference>
<sequence>MCRSFCSVCFVLLELITFLSQLSAVRARPALQDLTATQARELLCSREVSSVDYNTALLERVNHVSCLNTFASLDIDKVLKEAAAVDAKAARGESIEPLCGLGFAVKDNIDYTEYPTKAGSPALADNMPLRNNPLVTRLLQANGVVLGKTNMHELAYGITTINPDNGTVLNPYNNLMHSGGSSGGTAAIVAARGASAGFCSDTGGSCRIPASMTGTYGWRPSLGCWNSADGTVPMTYTRDTVGVMARSMDDIIMYDALFSDCPRPAEDSVQGLRGLRLGFPHQLWEDLDDDVMPVLEKTLLALQQEGAVVVKFDYDLMKHAVDEWVPYKLSCDWEMPRELARYLWRHGGKITVNELVEKIASPSVKPLLERQLNLGLDTPCETPDDHAKMLREGQPAAIKLLQQHFEAYKLDVLVMPSTPAASKPIDNVEPWMEMSTGWRDALKTYCRSMLLESALRLPSISVPAGLTTSGLPIGIQFSAQAGEDVKLLSIAKLVEPLLPSTPPPPFPPACQGCQAVVDTQEVTYTGEGEPELDDMMYHSNAALEADQPNPRSWTSSLGPPALHGSLQSFISPERLLEDINDTRVLPPIHQLQAGRQAAGMGST</sequence>
<evidence type="ECO:0000259" key="2">
    <source>
        <dbReference type="Pfam" id="PF01425"/>
    </source>
</evidence>
<keyword evidence="4" id="KW-1185">Reference proteome</keyword>
<evidence type="ECO:0000313" key="3">
    <source>
        <dbReference type="EMBL" id="KAK9838054.1"/>
    </source>
</evidence>
<dbReference type="InterPro" id="IPR036928">
    <property type="entry name" value="AS_sf"/>
</dbReference>